<dbReference type="RefSeq" id="XP_005104893.1">
    <property type="nucleotide sequence ID" value="XM_005104836.3"/>
</dbReference>
<dbReference type="InterPro" id="IPR051178">
    <property type="entry name" value="TfdA_dioxygenase"/>
</dbReference>
<dbReference type="InterPro" id="IPR003819">
    <property type="entry name" value="TauD/TfdA-like"/>
</dbReference>
<name>A0ABM0JZ14_APLCA</name>
<keyword evidence="2" id="KW-0479">Metal-binding</keyword>
<keyword evidence="5" id="KW-0408">Iron</keyword>
<evidence type="ECO:0000313" key="8">
    <source>
        <dbReference type="RefSeq" id="XP_005104893.1"/>
    </source>
</evidence>
<organism evidence="7 8">
    <name type="scientific">Aplysia californica</name>
    <name type="common">California sea hare</name>
    <dbReference type="NCBI Taxonomy" id="6500"/>
    <lineage>
        <taxon>Eukaryota</taxon>
        <taxon>Metazoa</taxon>
        <taxon>Spiralia</taxon>
        <taxon>Lophotrochozoa</taxon>
        <taxon>Mollusca</taxon>
        <taxon>Gastropoda</taxon>
        <taxon>Heterobranchia</taxon>
        <taxon>Euthyneura</taxon>
        <taxon>Tectipleura</taxon>
        <taxon>Aplysiida</taxon>
        <taxon>Aplysioidea</taxon>
        <taxon>Aplysiidae</taxon>
        <taxon>Aplysia</taxon>
    </lineage>
</organism>
<evidence type="ECO:0000256" key="5">
    <source>
        <dbReference type="ARBA" id="ARBA00023004"/>
    </source>
</evidence>
<accession>A0ABM0JZ14</accession>
<keyword evidence="4" id="KW-0560">Oxidoreductase</keyword>
<reference evidence="8" key="1">
    <citation type="submission" date="2025-08" db="UniProtKB">
        <authorList>
            <consortium name="RefSeq"/>
        </authorList>
    </citation>
    <scope>IDENTIFICATION</scope>
</reference>
<protein>
    <submittedName>
        <fullName evidence="8">Alpha-ketoglutarate-dependent taurine dioxygenase isoform X1</fullName>
    </submittedName>
</protein>
<dbReference type="Proteomes" id="UP000694888">
    <property type="component" value="Unplaced"/>
</dbReference>
<sequence>MSFSKSKLLLPWTALRCGCEMASSIAHTPAKIGIEVRGVDLKSEQSKDIIEKIKSDVHKHRLVIFKDQGQISGARHVQISEWFGDIESTFYKHPKSPHPDVFRVSNDEREGCRNVGRTGWHIDGSFMMEPFNYAIYHMVSIPKTGATAFIGFEELLNSLSPERRASWERLWMVGNSRDVVHPLIYSHPVTRKPVLCFHLGMIGCFIWNYGSKHQRVTDRKETIKILQEIHGEIVKEDEKLVYKHNWEPGDFIISDNRAVGHEATPETQFPVSDVGLRVLHRTTLAGTSKPKK</sequence>
<comment type="similarity">
    <text evidence="1">Belongs to the TfdA dioxygenase family.</text>
</comment>
<gene>
    <name evidence="8" type="primary">LOC101855277</name>
</gene>
<proteinExistence type="inferred from homology"/>
<evidence type="ECO:0000313" key="7">
    <source>
        <dbReference type="Proteomes" id="UP000694888"/>
    </source>
</evidence>
<evidence type="ECO:0000259" key="6">
    <source>
        <dbReference type="Pfam" id="PF02668"/>
    </source>
</evidence>
<feature type="domain" description="TauD/TfdA-like" evidence="6">
    <location>
        <begin position="29"/>
        <end position="282"/>
    </location>
</feature>
<keyword evidence="7" id="KW-1185">Reference proteome</keyword>
<keyword evidence="3 8" id="KW-0223">Dioxygenase</keyword>
<dbReference type="SUPFAM" id="SSF51197">
    <property type="entry name" value="Clavaminate synthase-like"/>
    <property type="match status" value="1"/>
</dbReference>
<dbReference type="PANTHER" id="PTHR43779">
    <property type="entry name" value="DIOXYGENASE RV0097-RELATED"/>
    <property type="match status" value="1"/>
</dbReference>
<evidence type="ECO:0000256" key="4">
    <source>
        <dbReference type="ARBA" id="ARBA00023002"/>
    </source>
</evidence>
<evidence type="ECO:0000256" key="1">
    <source>
        <dbReference type="ARBA" id="ARBA00005896"/>
    </source>
</evidence>
<dbReference type="InterPro" id="IPR042098">
    <property type="entry name" value="TauD-like_sf"/>
</dbReference>
<evidence type="ECO:0000256" key="2">
    <source>
        <dbReference type="ARBA" id="ARBA00022723"/>
    </source>
</evidence>
<dbReference type="GeneID" id="101855277"/>
<dbReference type="Pfam" id="PF02668">
    <property type="entry name" value="TauD"/>
    <property type="match status" value="1"/>
</dbReference>
<dbReference type="PANTHER" id="PTHR43779:SF3">
    <property type="entry name" value="(3R)-3-[(CARBOXYMETHYL)AMINO]FATTY ACID OXYGENASE_DECARBOXYLASE"/>
    <property type="match status" value="1"/>
</dbReference>
<dbReference type="GO" id="GO:0051213">
    <property type="term" value="F:dioxygenase activity"/>
    <property type="evidence" value="ECO:0007669"/>
    <property type="project" value="UniProtKB-KW"/>
</dbReference>
<dbReference type="Gene3D" id="3.60.130.10">
    <property type="entry name" value="Clavaminate synthase-like"/>
    <property type="match status" value="1"/>
</dbReference>
<evidence type="ECO:0000256" key="3">
    <source>
        <dbReference type="ARBA" id="ARBA00022964"/>
    </source>
</evidence>